<sequence>MSMLLLIGLILLLSILFPENVDIYEIPKEFQNCPEVEQMKIFYEDRYLFPY</sequence>
<accession>A0ABW8TLW0</accession>
<gene>
    <name evidence="1" type="ORF">ACJDT4_19055</name>
</gene>
<organism evidence="1 2">
    <name type="scientific">Clostridium neuense</name>
    <dbReference type="NCBI Taxonomy" id="1728934"/>
    <lineage>
        <taxon>Bacteria</taxon>
        <taxon>Bacillati</taxon>
        <taxon>Bacillota</taxon>
        <taxon>Clostridia</taxon>
        <taxon>Eubacteriales</taxon>
        <taxon>Clostridiaceae</taxon>
        <taxon>Clostridium</taxon>
    </lineage>
</organism>
<proteinExistence type="predicted"/>
<comment type="caution">
    <text evidence="1">The sequence shown here is derived from an EMBL/GenBank/DDBJ whole genome shotgun (WGS) entry which is preliminary data.</text>
</comment>
<dbReference type="Proteomes" id="UP001623592">
    <property type="component" value="Unassembled WGS sequence"/>
</dbReference>
<protein>
    <submittedName>
        <fullName evidence="1">Endoglucanase</fullName>
    </submittedName>
</protein>
<keyword evidence="2" id="KW-1185">Reference proteome</keyword>
<name>A0ABW8TLW0_9CLOT</name>
<dbReference type="RefSeq" id="WP_406789172.1">
    <property type="nucleotide sequence ID" value="NZ_JBJIAA010000018.1"/>
</dbReference>
<dbReference type="EMBL" id="JBJIAA010000018">
    <property type="protein sequence ID" value="MFL0252515.1"/>
    <property type="molecule type" value="Genomic_DNA"/>
</dbReference>
<reference evidence="1 2" key="1">
    <citation type="submission" date="2024-11" db="EMBL/GenBank/DDBJ databases">
        <authorList>
            <person name="Heng Y.C."/>
            <person name="Lim A.C.H."/>
            <person name="Lee J.K.Y."/>
            <person name="Kittelmann S."/>
        </authorList>
    </citation>
    <scope>NUCLEOTIDE SEQUENCE [LARGE SCALE GENOMIC DNA]</scope>
    <source>
        <strain evidence="1 2">WILCCON 0114</strain>
    </source>
</reference>
<evidence type="ECO:0000313" key="2">
    <source>
        <dbReference type="Proteomes" id="UP001623592"/>
    </source>
</evidence>
<evidence type="ECO:0000313" key="1">
    <source>
        <dbReference type="EMBL" id="MFL0252515.1"/>
    </source>
</evidence>